<evidence type="ECO:0000256" key="1">
    <source>
        <dbReference type="ARBA" id="ARBA00001946"/>
    </source>
</evidence>
<dbReference type="InterPro" id="IPR051600">
    <property type="entry name" value="Beta-PGM-like"/>
</dbReference>
<organism evidence="5 6">
    <name type="scientific">Nitrospira defluvii</name>
    <dbReference type="NCBI Taxonomy" id="330214"/>
    <lineage>
        <taxon>Bacteria</taxon>
        <taxon>Pseudomonadati</taxon>
        <taxon>Nitrospirota</taxon>
        <taxon>Nitrospiria</taxon>
        <taxon>Nitrospirales</taxon>
        <taxon>Nitrospiraceae</taxon>
        <taxon>Nitrospira</taxon>
    </lineage>
</organism>
<comment type="caution">
    <text evidence="5">The sequence shown here is derived from an EMBL/GenBank/DDBJ whole genome shotgun (WGS) entry which is preliminary data.</text>
</comment>
<dbReference type="PRINTS" id="PR00413">
    <property type="entry name" value="HADHALOGNASE"/>
</dbReference>
<dbReference type="InterPro" id="IPR006439">
    <property type="entry name" value="HAD-SF_hydro_IA"/>
</dbReference>
<dbReference type="Gene3D" id="1.10.150.240">
    <property type="entry name" value="Putative phosphatase, domain 2"/>
    <property type="match status" value="1"/>
</dbReference>
<accession>A0ABM8QU95</accession>
<gene>
    <name evidence="5" type="ORF">NSPZN2_11441</name>
</gene>
<comment type="similarity">
    <text evidence="2">Belongs to the HAD-like hydrolase superfamily. CbbY/CbbZ/Gph/YieH family.</text>
</comment>
<proteinExistence type="inferred from homology"/>
<keyword evidence="3" id="KW-0479">Metal-binding</keyword>
<evidence type="ECO:0000256" key="3">
    <source>
        <dbReference type="ARBA" id="ARBA00022723"/>
    </source>
</evidence>
<evidence type="ECO:0000256" key="2">
    <source>
        <dbReference type="ARBA" id="ARBA00006171"/>
    </source>
</evidence>
<protein>
    <recommendedName>
        <fullName evidence="7">Beta-phosphoglucomutase</fullName>
    </recommendedName>
</protein>
<dbReference type="Gene3D" id="3.40.50.1000">
    <property type="entry name" value="HAD superfamily/HAD-like"/>
    <property type="match status" value="1"/>
</dbReference>
<dbReference type="Pfam" id="PF13419">
    <property type="entry name" value="HAD_2"/>
    <property type="match status" value="1"/>
</dbReference>
<dbReference type="SUPFAM" id="SSF56784">
    <property type="entry name" value="HAD-like"/>
    <property type="match status" value="1"/>
</dbReference>
<dbReference type="RefSeq" id="WP_213041184.1">
    <property type="nucleotide sequence ID" value="NZ_CAJNBJ010000001.1"/>
</dbReference>
<dbReference type="InterPro" id="IPR023198">
    <property type="entry name" value="PGP-like_dom2"/>
</dbReference>
<dbReference type="EMBL" id="CAJNBJ010000001">
    <property type="protein sequence ID" value="CAE6715812.1"/>
    <property type="molecule type" value="Genomic_DNA"/>
</dbReference>
<dbReference type="PANTHER" id="PTHR46193:SF21">
    <property type="entry name" value="SLL1138 PROTEIN"/>
    <property type="match status" value="1"/>
</dbReference>
<evidence type="ECO:0000313" key="5">
    <source>
        <dbReference type="EMBL" id="CAE6715812.1"/>
    </source>
</evidence>
<evidence type="ECO:0000256" key="4">
    <source>
        <dbReference type="ARBA" id="ARBA00022842"/>
    </source>
</evidence>
<name>A0ABM8QU95_9BACT</name>
<dbReference type="NCBIfam" id="TIGR01509">
    <property type="entry name" value="HAD-SF-IA-v3"/>
    <property type="match status" value="1"/>
</dbReference>
<sequence length="239" mass="26074">MLCTKEAALRAIIFDFNGVIADDETPHLECFQQALAESGLTLTKEEYYGTYLGMDERTCAAALLLKRDGRCAPSIHARIAERKATLFRDHTATQKPALFPWVSGFVERAAGPYRLTIASGGRREQILSALAGTAIEQHFELIVSADECAVGKPDPAIYEFALRQLNARRPRPPLLRSSECLVIEDSRAGIQAALKAGMRVLAVATTYPASQLTDAHLVVPSLDGIQPKDLAQRLFPPGN</sequence>
<dbReference type="InterPro" id="IPR036412">
    <property type="entry name" value="HAD-like_sf"/>
</dbReference>
<evidence type="ECO:0008006" key="7">
    <source>
        <dbReference type="Google" id="ProtNLM"/>
    </source>
</evidence>
<dbReference type="SFLD" id="SFLDS00003">
    <property type="entry name" value="Haloacid_Dehalogenase"/>
    <property type="match status" value="1"/>
</dbReference>
<keyword evidence="4" id="KW-0460">Magnesium</keyword>
<keyword evidence="6" id="KW-1185">Reference proteome</keyword>
<dbReference type="PANTHER" id="PTHR46193">
    <property type="entry name" value="6-PHOSPHOGLUCONATE PHOSPHATASE"/>
    <property type="match status" value="1"/>
</dbReference>
<dbReference type="InterPro" id="IPR041492">
    <property type="entry name" value="HAD_2"/>
</dbReference>
<evidence type="ECO:0000313" key="6">
    <source>
        <dbReference type="Proteomes" id="UP000675880"/>
    </source>
</evidence>
<reference evidence="5 6" key="1">
    <citation type="submission" date="2021-02" db="EMBL/GenBank/DDBJ databases">
        <authorList>
            <person name="Han P."/>
        </authorList>
    </citation>
    <scope>NUCLEOTIDE SEQUENCE [LARGE SCALE GENOMIC DNA]</scope>
    <source>
        <strain evidence="5">Candidatus Nitrospira sp. ZN2</strain>
    </source>
</reference>
<dbReference type="Proteomes" id="UP000675880">
    <property type="component" value="Unassembled WGS sequence"/>
</dbReference>
<dbReference type="InterPro" id="IPR023214">
    <property type="entry name" value="HAD_sf"/>
</dbReference>
<comment type="cofactor">
    <cofactor evidence="1">
        <name>Mg(2+)</name>
        <dbReference type="ChEBI" id="CHEBI:18420"/>
    </cofactor>
</comment>
<dbReference type="SFLD" id="SFLDG01129">
    <property type="entry name" value="C1.5:_HAD__Beta-PGM__Phosphata"/>
    <property type="match status" value="1"/>
</dbReference>